<dbReference type="AlphaFoldDB" id="A0A9W6WV32"/>
<dbReference type="OrthoDB" id="73235at2759"/>
<name>A0A9W6WV32_9STRA</name>
<dbReference type="InterPro" id="IPR008979">
    <property type="entry name" value="Galactose-bd-like_sf"/>
</dbReference>
<proteinExistence type="predicted"/>
<accession>A0A9W6WV32</accession>
<sequence>MLDKIEPLALFSEWSPPRQLSEEKVIPKDVTSSSTFDDHHSASNILDNGSRFWKSGSKTEENSIQSTEWIACQFASAVTLSSIELKWQADFVPERFSISISRDGMSYETVAIVMGRTAINRILLPKVRAAAALSLRVGYIKIIVIMLVVGKHGDFLQSNNVFFQFCRSTHTSTGVVLQNIQKWLFDAAVSTVPEVRDLALQALQKLLLASGSLCGLLQLATCLVLNTRVGSSSAVVDIDSRTWNRLDELSADAQYSAHCFLVELARAIQRVVVETQSQNDQKPLLDKHAVEKLFMLSEEIHVSENQSSSTVSAVKWIGAPSCMNSCN</sequence>
<reference evidence="2" key="1">
    <citation type="submission" date="2023-04" db="EMBL/GenBank/DDBJ databases">
        <title>Phytophthora fragariaefolia NBRC 109709.</title>
        <authorList>
            <person name="Ichikawa N."/>
            <person name="Sato H."/>
            <person name="Tonouchi N."/>
        </authorList>
    </citation>
    <scope>NUCLEOTIDE SEQUENCE</scope>
    <source>
        <strain evidence="2">NBRC 109709</strain>
    </source>
</reference>
<gene>
    <name evidence="2" type="ORF">Pfra01_000120700</name>
</gene>
<organism evidence="2 3">
    <name type="scientific">Phytophthora fragariaefolia</name>
    <dbReference type="NCBI Taxonomy" id="1490495"/>
    <lineage>
        <taxon>Eukaryota</taxon>
        <taxon>Sar</taxon>
        <taxon>Stramenopiles</taxon>
        <taxon>Oomycota</taxon>
        <taxon>Peronosporomycetes</taxon>
        <taxon>Peronosporales</taxon>
        <taxon>Peronosporaceae</taxon>
        <taxon>Phytophthora</taxon>
    </lineage>
</organism>
<evidence type="ECO:0000259" key="1">
    <source>
        <dbReference type="Pfam" id="PF00754"/>
    </source>
</evidence>
<comment type="caution">
    <text evidence="2">The sequence shown here is derived from an EMBL/GenBank/DDBJ whole genome shotgun (WGS) entry which is preliminary data.</text>
</comment>
<dbReference type="InterPro" id="IPR000421">
    <property type="entry name" value="FA58C"/>
</dbReference>
<dbReference type="Gene3D" id="2.60.120.260">
    <property type="entry name" value="Galactose-binding domain-like"/>
    <property type="match status" value="1"/>
</dbReference>
<dbReference type="Pfam" id="PF00754">
    <property type="entry name" value="F5_F8_type_C"/>
    <property type="match status" value="1"/>
</dbReference>
<dbReference type="EMBL" id="BSXT01000091">
    <property type="protein sequence ID" value="GMF17400.1"/>
    <property type="molecule type" value="Genomic_DNA"/>
</dbReference>
<evidence type="ECO:0000313" key="2">
    <source>
        <dbReference type="EMBL" id="GMF17400.1"/>
    </source>
</evidence>
<keyword evidence="3" id="KW-1185">Reference proteome</keyword>
<evidence type="ECO:0000313" key="3">
    <source>
        <dbReference type="Proteomes" id="UP001165121"/>
    </source>
</evidence>
<dbReference type="SUPFAM" id="SSF49785">
    <property type="entry name" value="Galactose-binding domain-like"/>
    <property type="match status" value="1"/>
</dbReference>
<protein>
    <submittedName>
        <fullName evidence="2">Unnamed protein product</fullName>
    </submittedName>
</protein>
<dbReference type="Proteomes" id="UP001165121">
    <property type="component" value="Unassembled WGS sequence"/>
</dbReference>
<feature type="domain" description="F5/8 type C" evidence="1">
    <location>
        <begin position="30"/>
        <end position="112"/>
    </location>
</feature>